<feature type="transmembrane region" description="Helical" evidence="1">
    <location>
        <begin position="111"/>
        <end position="132"/>
    </location>
</feature>
<keyword evidence="3" id="KW-1185">Reference proteome</keyword>
<proteinExistence type="predicted"/>
<keyword evidence="1" id="KW-0812">Transmembrane</keyword>
<keyword evidence="1" id="KW-0472">Membrane</keyword>
<evidence type="ECO:0000313" key="3">
    <source>
        <dbReference type="Proteomes" id="UP001156703"/>
    </source>
</evidence>
<dbReference type="EMBL" id="BSOO01000002">
    <property type="protein sequence ID" value="GLR46520.1"/>
    <property type="molecule type" value="Genomic_DNA"/>
</dbReference>
<feature type="transmembrane region" description="Helical" evidence="1">
    <location>
        <begin position="71"/>
        <end position="91"/>
    </location>
</feature>
<keyword evidence="1" id="KW-1133">Transmembrane helix</keyword>
<name>A0ABQ5Z4E0_9SPHN</name>
<dbReference type="Proteomes" id="UP001156703">
    <property type="component" value="Unassembled WGS sequence"/>
</dbReference>
<organism evidence="2 3">
    <name type="scientific">Sphingomonas astaxanthinifaciens DSM 22298</name>
    <dbReference type="NCBI Taxonomy" id="1123267"/>
    <lineage>
        <taxon>Bacteria</taxon>
        <taxon>Pseudomonadati</taxon>
        <taxon>Pseudomonadota</taxon>
        <taxon>Alphaproteobacteria</taxon>
        <taxon>Sphingomonadales</taxon>
        <taxon>Sphingomonadaceae</taxon>
        <taxon>Sphingomonas</taxon>
    </lineage>
</organism>
<gene>
    <name evidence="2" type="ORF">GCM10007925_02310</name>
</gene>
<accession>A0ABQ5Z4E0</accession>
<evidence type="ECO:0000256" key="1">
    <source>
        <dbReference type="SAM" id="Phobius"/>
    </source>
</evidence>
<comment type="caution">
    <text evidence="2">The sequence shown here is derived from an EMBL/GenBank/DDBJ whole genome shotgun (WGS) entry which is preliminary data.</text>
</comment>
<sequence length="136" mass="13941">MGQRAFSAIVSLVLLAGLALALPAPLLAWQASEGAGAPLLAFAGLCLILCLGAVGVLWRTLGQGSRSALKAAPLGILTLVPATIFVVFAFLEGRSAEGGERLYWLGSGALWTLGLLFPLLFGGLFLFVTGAFGGRP</sequence>
<protein>
    <submittedName>
        <fullName evidence="2">Uncharacterized protein</fullName>
    </submittedName>
</protein>
<reference evidence="3" key="1">
    <citation type="journal article" date="2019" name="Int. J. Syst. Evol. Microbiol.">
        <title>The Global Catalogue of Microorganisms (GCM) 10K type strain sequencing project: providing services to taxonomists for standard genome sequencing and annotation.</title>
        <authorList>
            <consortium name="The Broad Institute Genomics Platform"/>
            <consortium name="The Broad Institute Genome Sequencing Center for Infectious Disease"/>
            <person name="Wu L."/>
            <person name="Ma J."/>
        </authorList>
    </citation>
    <scope>NUCLEOTIDE SEQUENCE [LARGE SCALE GENOMIC DNA]</scope>
    <source>
        <strain evidence="3">NBRC 102146</strain>
    </source>
</reference>
<feature type="transmembrane region" description="Helical" evidence="1">
    <location>
        <begin position="37"/>
        <end position="59"/>
    </location>
</feature>
<evidence type="ECO:0000313" key="2">
    <source>
        <dbReference type="EMBL" id="GLR46520.1"/>
    </source>
</evidence>